<organism evidence="1 2">
    <name type="scientific">Mycena pura</name>
    <dbReference type="NCBI Taxonomy" id="153505"/>
    <lineage>
        <taxon>Eukaryota</taxon>
        <taxon>Fungi</taxon>
        <taxon>Dikarya</taxon>
        <taxon>Basidiomycota</taxon>
        <taxon>Agaricomycotina</taxon>
        <taxon>Agaricomycetes</taxon>
        <taxon>Agaricomycetidae</taxon>
        <taxon>Agaricales</taxon>
        <taxon>Marasmiineae</taxon>
        <taxon>Mycenaceae</taxon>
        <taxon>Mycena</taxon>
    </lineage>
</organism>
<protein>
    <submittedName>
        <fullName evidence="1">Uncharacterized protein</fullName>
    </submittedName>
</protein>
<accession>A0AAD6VFV6</accession>
<reference evidence="1" key="1">
    <citation type="submission" date="2023-03" db="EMBL/GenBank/DDBJ databases">
        <title>Massive genome expansion in bonnet fungi (Mycena s.s.) driven by repeated elements and novel gene families across ecological guilds.</title>
        <authorList>
            <consortium name="Lawrence Berkeley National Laboratory"/>
            <person name="Harder C.B."/>
            <person name="Miyauchi S."/>
            <person name="Viragh M."/>
            <person name="Kuo A."/>
            <person name="Thoen E."/>
            <person name="Andreopoulos B."/>
            <person name="Lu D."/>
            <person name="Skrede I."/>
            <person name="Drula E."/>
            <person name="Henrissat B."/>
            <person name="Morin E."/>
            <person name="Kohler A."/>
            <person name="Barry K."/>
            <person name="LaButti K."/>
            <person name="Morin E."/>
            <person name="Salamov A."/>
            <person name="Lipzen A."/>
            <person name="Mereny Z."/>
            <person name="Hegedus B."/>
            <person name="Baldrian P."/>
            <person name="Stursova M."/>
            <person name="Weitz H."/>
            <person name="Taylor A."/>
            <person name="Grigoriev I.V."/>
            <person name="Nagy L.G."/>
            <person name="Martin F."/>
            <person name="Kauserud H."/>
        </authorList>
    </citation>
    <scope>NUCLEOTIDE SEQUENCE</scope>
    <source>
        <strain evidence="1">9144</strain>
    </source>
</reference>
<name>A0AAD6VFV6_9AGAR</name>
<proteinExistence type="predicted"/>
<keyword evidence="2" id="KW-1185">Reference proteome</keyword>
<gene>
    <name evidence="1" type="ORF">GGX14DRAFT_450302</name>
</gene>
<evidence type="ECO:0000313" key="2">
    <source>
        <dbReference type="Proteomes" id="UP001219525"/>
    </source>
</evidence>
<evidence type="ECO:0000313" key="1">
    <source>
        <dbReference type="EMBL" id="KAJ7210792.1"/>
    </source>
</evidence>
<comment type="caution">
    <text evidence="1">The sequence shown here is derived from an EMBL/GenBank/DDBJ whole genome shotgun (WGS) entry which is preliminary data.</text>
</comment>
<sequence length="161" mass="17270">MHSLNTCHRSSNHTNAASPILFKLSSTHIPSSHLLQCFLAGGPLTRIYTSHWHTLNLVLDFVLQTDAPRDAGILGGDIVSEVRRQSQSALNGAISVSARNTVLLTTHAHGPKCALNVTFLLTKRVGALSAEADNPCAHDFVVLRVSGAIKLAFQLSVLQIS</sequence>
<dbReference type="Proteomes" id="UP001219525">
    <property type="component" value="Unassembled WGS sequence"/>
</dbReference>
<dbReference type="EMBL" id="JARJCW010000027">
    <property type="protein sequence ID" value="KAJ7210792.1"/>
    <property type="molecule type" value="Genomic_DNA"/>
</dbReference>
<dbReference type="AlphaFoldDB" id="A0AAD6VFV6"/>